<gene>
    <name evidence="2" type="ORF">G2W53_007180</name>
</gene>
<sequence>MALVNTILDRGNYLAWSIGTLTTLEAKDKTDFIDGLIPAPTNPTEFKKWKKVDSMIKSWMVKTLSPKNSLITLHSA</sequence>
<dbReference type="Pfam" id="PF14244">
    <property type="entry name" value="Retrotran_gag_3"/>
    <property type="match status" value="1"/>
</dbReference>
<protein>
    <recommendedName>
        <fullName evidence="1">Retrotransposon Copia-like N-terminal domain-containing protein</fullName>
    </recommendedName>
</protein>
<accession>A0A834X5Q4</accession>
<dbReference type="Proteomes" id="UP000634136">
    <property type="component" value="Unassembled WGS sequence"/>
</dbReference>
<dbReference type="PANTHER" id="PTHR37610:SF40">
    <property type="entry name" value="OS01G0909600 PROTEIN"/>
    <property type="match status" value="1"/>
</dbReference>
<dbReference type="OrthoDB" id="1002457at2759"/>
<dbReference type="EMBL" id="JAAIUW010000003">
    <property type="protein sequence ID" value="KAF7838698.1"/>
    <property type="molecule type" value="Genomic_DNA"/>
</dbReference>
<reference evidence="2" key="1">
    <citation type="submission" date="2020-09" db="EMBL/GenBank/DDBJ databases">
        <title>Genome-Enabled Discovery of Anthraquinone Biosynthesis in Senna tora.</title>
        <authorList>
            <person name="Kang S.-H."/>
            <person name="Pandey R.P."/>
            <person name="Lee C.-M."/>
            <person name="Sim J.-S."/>
            <person name="Jeong J.-T."/>
            <person name="Choi B.-S."/>
            <person name="Jung M."/>
            <person name="Ginzburg D."/>
            <person name="Zhao K."/>
            <person name="Won S.Y."/>
            <person name="Oh T.-J."/>
            <person name="Yu Y."/>
            <person name="Kim N.-H."/>
            <person name="Lee O.R."/>
            <person name="Lee T.-H."/>
            <person name="Bashyal P."/>
            <person name="Kim T.-S."/>
            <person name="Lee W.-H."/>
            <person name="Kawkins C."/>
            <person name="Kim C.-K."/>
            <person name="Kim J.S."/>
            <person name="Ahn B.O."/>
            <person name="Rhee S.Y."/>
            <person name="Sohng J.K."/>
        </authorList>
    </citation>
    <scope>NUCLEOTIDE SEQUENCE</scope>
    <source>
        <tissue evidence="2">Leaf</tissue>
    </source>
</reference>
<organism evidence="2 3">
    <name type="scientific">Senna tora</name>
    <dbReference type="NCBI Taxonomy" id="362788"/>
    <lineage>
        <taxon>Eukaryota</taxon>
        <taxon>Viridiplantae</taxon>
        <taxon>Streptophyta</taxon>
        <taxon>Embryophyta</taxon>
        <taxon>Tracheophyta</taxon>
        <taxon>Spermatophyta</taxon>
        <taxon>Magnoliopsida</taxon>
        <taxon>eudicotyledons</taxon>
        <taxon>Gunneridae</taxon>
        <taxon>Pentapetalae</taxon>
        <taxon>rosids</taxon>
        <taxon>fabids</taxon>
        <taxon>Fabales</taxon>
        <taxon>Fabaceae</taxon>
        <taxon>Caesalpinioideae</taxon>
        <taxon>Cassia clade</taxon>
        <taxon>Senna</taxon>
    </lineage>
</organism>
<comment type="caution">
    <text evidence="2">The sequence shown here is derived from an EMBL/GenBank/DDBJ whole genome shotgun (WGS) entry which is preliminary data.</text>
</comment>
<keyword evidence="3" id="KW-1185">Reference proteome</keyword>
<evidence type="ECO:0000259" key="1">
    <source>
        <dbReference type="Pfam" id="PF14244"/>
    </source>
</evidence>
<name>A0A834X5Q4_9FABA</name>
<dbReference type="PANTHER" id="PTHR37610">
    <property type="entry name" value="CCHC-TYPE DOMAIN-CONTAINING PROTEIN"/>
    <property type="match status" value="1"/>
</dbReference>
<evidence type="ECO:0000313" key="2">
    <source>
        <dbReference type="EMBL" id="KAF7838698.1"/>
    </source>
</evidence>
<dbReference type="AlphaFoldDB" id="A0A834X5Q4"/>
<evidence type="ECO:0000313" key="3">
    <source>
        <dbReference type="Proteomes" id="UP000634136"/>
    </source>
</evidence>
<dbReference type="InterPro" id="IPR029472">
    <property type="entry name" value="Copia-like_N"/>
</dbReference>
<proteinExistence type="predicted"/>
<feature type="domain" description="Retrotransposon Copia-like N-terminal" evidence="1">
    <location>
        <begin position="1"/>
        <end position="40"/>
    </location>
</feature>